<organism evidence="7">
    <name type="scientific">marine sediment metagenome</name>
    <dbReference type="NCBI Taxonomy" id="412755"/>
    <lineage>
        <taxon>unclassified sequences</taxon>
        <taxon>metagenomes</taxon>
        <taxon>ecological metagenomes</taxon>
    </lineage>
</organism>
<keyword evidence="2" id="KW-1003">Cell membrane</keyword>
<feature type="transmembrane region" description="Helical" evidence="6">
    <location>
        <begin position="423"/>
        <end position="441"/>
    </location>
</feature>
<feature type="transmembrane region" description="Helical" evidence="6">
    <location>
        <begin position="77"/>
        <end position="98"/>
    </location>
</feature>
<gene>
    <name evidence="7" type="ORF">LCGC14_1514210</name>
</gene>
<evidence type="ECO:0000256" key="3">
    <source>
        <dbReference type="ARBA" id="ARBA00022692"/>
    </source>
</evidence>
<evidence type="ECO:0008006" key="8">
    <source>
        <dbReference type="Google" id="ProtNLM"/>
    </source>
</evidence>
<dbReference type="EMBL" id="LAZR01011149">
    <property type="protein sequence ID" value="KKM63164.1"/>
    <property type="molecule type" value="Genomic_DNA"/>
</dbReference>
<comment type="subcellular location">
    <subcellularLocation>
        <location evidence="1">Cell membrane</location>
        <topology evidence="1">Multi-pass membrane protein</topology>
    </subcellularLocation>
</comment>
<protein>
    <recommendedName>
        <fullName evidence="8">Polysaccharide biosynthesis protein C-terminal domain-containing protein</fullName>
    </recommendedName>
</protein>
<feature type="transmembrane region" description="Helical" evidence="6">
    <location>
        <begin position="170"/>
        <end position="192"/>
    </location>
</feature>
<feature type="transmembrane region" description="Helical" evidence="6">
    <location>
        <begin position="453"/>
        <end position="475"/>
    </location>
</feature>
<feature type="transmembrane region" description="Helical" evidence="6">
    <location>
        <begin position="253"/>
        <end position="273"/>
    </location>
</feature>
<feature type="transmembrane region" description="Helical" evidence="6">
    <location>
        <begin position="213"/>
        <end position="233"/>
    </location>
</feature>
<sequence length="507" mass="58969">MKEKFIISIISQVVSSLGFILAFYLLFLNLDTSSLGIWALLNSVINLGFLFINIGLDSIHYQYSSKKNSSEYLGTFFTIKITLLLINVLVAIFFITIFSFTQSWSNQYSIMLLFLLFSKIFFNIAQIFFINLKSKIKVFRAEIPLFFITIGKSLSIIFLSINLSQFSNPILFLCVSLFLFNLSYLILIVLFSKNEFKLNKPRKDLTLLYLKDVKPLFFFSITLVIATNLGNVILRYSFGLEELGNFSFINNFIIESLLLISGSIATIYLTLFSKFFEEKDLESIKKITYIIEKYFSIFFLWIIVIVFLNGRLILSVLMPQYIETGTILNIMIFIPYLIAITSPYSYHFIAGKKQQINAYINMFTRIVIIVLMICLIPSNILIIQFLGLGSLGYAISLTLPWILWAVINRYYSYKIFNIKPQKNIILHILVAIFSLLISYTLKNLIFKYIFQNQIQLLIVTSVFSLLLFITCLFICKELRREDIKFFLQLIKLQNYKDSLREEFSDQT</sequence>
<evidence type="ECO:0000256" key="5">
    <source>
        <dbReference type="ARBA" id="ARBA00023136"/>
    </source>
</evidence>
<accession>A0A0F9J0K5</accession>
<feature type="transmembrane region" description="Helical" evidence="6">
    <location>
        <begin position="35"/>
        <end position="56"/>
    </location>
</feature>
<feature type="transmembrane region" description="Helical" evidence="6">
    <location>
        <begin position="326"/>
        <end position="346"/>
    </location>
</feature>
<feature type="transmembrane region" description="Helical" evidence="6">
    <location>
        <begin position="110"/>
        <end position="132"/>
    </location>
</feature>
<evidence type="ECO:0000256" key="1">
    <source>
        <dbReference type="ARBA" id="ARBA00004651"/>
    </source>
</evidence>
<evidence type="ECO:0000256" key="4">
    <source>
        <dbReference type="ARBA" id="ARBA00022989"/>
    </source>
</evidence>
<reference evidence="7" key="1">
    <citation type="journal article" date="2015" name="Nature">
        <title>Complex archaea that bridge the gap between prokaryotes and eukaryotes.</title>
        <authorList>
            <person name="Spang A."/>
            <person name="Saw J.H."/>
            <person name="Jorgensen S.L."/>
            <person name="Zaremba-Niedzwiedzka K."/>
            <person name="Martijn J."/>
            <person name="Lind A.E."/>
            <person name="van Eijk R."/>
            <person name="Schleper C."/>
            <person name="Guy L."/>
            <person name="Ettema T.J."/>
        </authorList>
    </citation>
    <scope>NUCLEOTIDE SEQUENCE</scope>
</reference>
<dbReference type="InterPro" id="IPR050833">
    <property type="entry name" value="Poly_Biosynth_Transport"/>
</dbReference>
<evidence type="ECO:0000256" key="6">
    <source>
        <dbReference type="SAM" id="Phobius"/>
    </source>
</evidence>
<evidence type="ECO:0000313" key="7">
    <source>
        <dbReference type="EMBL" id="KKM63164.1"/>
    </source>
</evidence>
<evidence type="ECO:0000256" key="2">
    <source>
        <dbReference type="ARBA" id="ARBA00022475"/>
    </source>
</evidence>
<feature type="transmembrane region" description="Helical" evidence="6">
    <location>
        <begin position="366"/>
        <end position="387"/>
    </location>
</feature>
<feature type="transmembrane region" description="Helical" evidence="6">
    <location>
        <begin position="393"/>
        <end position="411"/>
    </location>
</feature>
<feature type="transmembrane region" description="Helical" evidence="6">
    <location>
        <begin position="144"/>
        <end position="164"/>
    </location>
</feature>
<keyword evidence="5 6" id="KW-0472">Membrane</keyword>
<dbReference type="PANTHER" id="PTHR30250">
    <property type="entry name" value="PST FAMILY PREDICTED COLANIC ACID TRANSPORTER"/>
    <property type="match status" value="1"/>
</dbReference>
<name>A0A0F9J0K5_9ZZZZ</name>
<keyword evidence="3 6" id="KW-0812">Transmembrane</keyword>
<keyword evidence="4 6" id="KW-1133">Transmembrane helix</keyword>
<dbReference type="GO" id="GO:0005886">
    <property type="term" value="C:plasma membrane"/>
    <property type="evidence" value="ECO:0007669"/>
    <property type="project" value="UniProtKB-SubCell"/>
</dbReference>
<proteinExistence type="predicted"/>
<feature type="transmembrane region" description="Helical" evidence="6">
    <location>
        <begin position="294"/>
        <end position="314"/>
    </location>
</feature>
<comment type="caution">
    <text evidence="7">The sequence shown here is derived from an EMBL/GenBank/DDBJ whole genome shotgun (WGS) entry which is preliminary data.</text>
</comment>
<dbReference type="AlphaFoldDB" id="A0A0F9J0K5"/>
<feature type="transmembrane region" description="Helical" evidence="6">
    <location>
        <begin position="7"/>
        <end position="29"/>
    </location>
</feature>
<dbReference type="PANTHER" id="PTHR30250:SF11">
    <property type="entry name" value="O-ANTIGEN TRANSPORTER-RELATED"/>
    <property type="match status" value="1"/>
</dbReference>